<evidence type="ECO:0000256" key="17">
    <source>
        <dbReference type="PIRNR" id="PIRNR000641"/>
    </source>
</evidence>
<evidence type="ECO:0000256" key="1">
    <source>
        <dbReference type="ARBA" id="ARBA00004479"/>
    </source>
</evidence>
<feature type="binding site" evidence="19">
    <location>
        <position position="552"/>
    </location>
    <ligand>
        <name>ATP</name>
        <dbReference type="ChEBI" id="CHEBI:30616"/>
    </ligand>
</feature>
<reference evidence="25" key="1">
    <citation type="submission" date="2024-10" db="EMBL/GenBank/DDBJ databases">
        <authorList>
            <person name="Ryan C."/>
        </authorList>
    </citation>
    <scope>NUCLEOTIDE SEQUENCE [LARGE SCALE GENOMIC DNA]</scope>
</reference>
<dbReference type="InterPro" id="IPR011009">
    <property type="entry name" value="Kinase-like_dom_sf"/>
</dbReference>
<organism evidence="25 26">
    <name type="scientific">Urochloa decumbens</name>
    <dbReference type="NCBI Taxonomy" id="240449"/>
    <lineage>
        <taxon>Eukaryota</taxon>
        <taxon>Viridiplantae</taxon>
        <taxon>Streptophyta</taxon>
        <taxon>Embryophyta</taxon>
        <taxon>Tracheophyta</taxon>
        <taxon>Spermatophyta</taxon>
        <taxon>Magnoliopsida</taxon>
        <taxon>Liliopsida</taxon>
        <taxon>Poales</taxon>
        <taxon>Poaceae</taxon>
        <taxon>PACMAD clade</taxon>
        <taxon>Panicoideae</taxon>
        <taxon>Panicodae</taxon>
        <taxon>Paniceae</taxon>
        <taxon>Melinidinae</taxon>
        <taxon>Urochloa</taxon>
    </lineage>
</organism>
<evidence type="ECO:0000256" key="11">
    <source>
        <dbReference type="ARBA" id="ARBA00023136"/>
    </source>
</evidence>
<dbReference type="Gene3D" id="3.30.200.20">
    <property type="entry name" value="Phosphorylase Kinase, domain 1"/>
    <property type="match status" value="1"/>
</dbReference>
<dbReference type="SMART" id="SM00108">
    <property type="entry name" value="B_lectin"/>
    <property type="match status" value="1"/>
</dbReference>
<dbReference type="AlphaFoldDB" id="A0ABC9ACE7"/>
<dbReference type="PROSITE" id="PS00108">
    <property type="entry name" value="PROTEIN_KINASE_ST"/>
    <property type="match status" value="1"/>
</dbReference>
<sequence>MTQEPKHYKWKNHGISLTPRKMAIFLCLIILPLLSILPSSDTSPLPMLSRGTSLLVEYKDTFLTSQDGDFSCGFYEVGRNAFSFSIWFTNTQEKTTVWSANPKSPVNGRGSKVLLNHDGNLVLTDVNGTVTWDSKTSSGKGTTVVLLDTGNLVIKNGNGEILWGSFSSPTDTLLPFQPLIKGTRLVSGYNSLYFDNDNVLRLMYDSPDISSIYWPKPFYSVRQSGRIDYNSSRIAVLDAEGCFLSSDGLKENASDWGTVTKRRLTLDYDGNLRIYSLNASSGSWNVTWEAIAKICNVHGLCGQNGICMYTPSLHCSCPPGYEMADQQNWNKGCRSKFSKSCNGSYKPEDFEFIKLPHTDFYGYDVTYNQSVSLEGCQKTCLEICSCSGFTYKTGPGLCYTKDILFNGYSYPSFPGDNYIKLPKNLGISTSLVSRKFRFTCNRDIPEIVEGSASMYGMSSVDKNWTTYYLFAAILGTLVLLFTGTSWWFLSNKQNIPKSMEEGYMMLASQFRIFAHRELREATGKFKEEIGRGGFGIVYRGVLEDNRVVAVKKLTNFSHSEEELWAEMSIIGRINHMNLVRIWGFCSEGQHKLLVYEYVENESLDRYLFGNVSSERLISWSQRFKIALGIARGLAYLHHECLEWVIHCDVKPENILLTRDFEAKVADFGLAKLSRRDSSSFNRTHTRGTTGYMAPEWALNFPINAKVDVYSYGVVLLEIVTGTRISSGITVDGMEIGLTQFVKVLKQFLESGHVKDTVDHRLQGHFNPEQATAVLEVAIACLEERNSRPTMKDIVRSLLACADQEDHPTYSG</sequence>
<dbReference type="InterPro" id="IPR000719">
    <property type="entry name" value="Prot_kinase_dom"/>
</dbReference>
<evidence type="ECO:0000259" key="22">
    <source>
        <dbReference type="PROSITE" id="PS50026"/>
    </source>
</evidence>
<dbReference type="Gene3D" id="1.10.510.10">
    <property type="entry name" value="Transferase(Phosphotransferase) domain 1"/>
    <property type="match status" value="1"/>
</dbReference>
<gene>
    <name evidence="25" type="ORF">URODEC1_LOCUS52758</name>
</gene>
<evidence type="ECO:0000256" key="7">
    <source>
        <dbReference type="ARBA" id="ARBA00022741"/>
    </source>
</evidence>
<dbReference type="InterPro" id="IPR008271">
    <property type="entry name" value="Ser/Thr_kinase_AS"/>
</dbReference>
<dbReference type="CDD" id="cd00028">
    <property type="entry name" value="B_lectin"/>
    <property type="match status" value="1"/>
</dbReference>
<dbReference type="PROSITE" id="PS50011">
    <property type="entry name" value="PROTEIN_KINASE_DOM"/>
    <property type="match status" value="1"/>
</dbReference>
<dbReference type="PROSITE" id="PS50026">
    <property type="entry name" value="EGF_3"/>
    <property type="match status" value="1"/>
</dbReference>
<dbReference type="FunFam" id="2.90.10.10:FF:000021">
    <property type="entry name" value="Serine/threonine-protein kinase"/>
    <property type="match status" value="1"/>
</dbReference>
<dbReference type="PROSITE" id="PS50948">
    <property type="entry name" value="PAN"/>
    <property type="match status" value="1"/>
</dbReference>
<keyword evidence="11 20" id="KW-0472">Membrane</keyword>
<dbReference type="EMBL" id="OZ075130">
    <property type="protein sequence ID" value="CAL4974817.1"/>
    <property type="molecule type" value="Genomic_DNA"/>
</dbReference>
<dbReference type="PANTHER" id="PTHR47974">
    <property type="entry name" value="OS07G0415500 PROTEIN"/>
    <property type="match status" value="1"/>
</dbReference>
<evidence type="ECO:0000313" key="26">
    <source>
        <dbReference type="Proteomes" id="UP001497457"/>
    </source>
</evidence>
<dbReference type="SMART" id="SM00473">
    <property type="entry name" value="PAN_AP"/>
    <property type="match status" value="1"/>
</dbReference>
<dbReference type="SUPFAM" id="SSF51110">
    <property type="entry name" value="alpha-D-mannose-specific plant lectins"/>
    <property type="match status" value="1"/>
</dbReference>
<proteinExistence type="inferred from homology"/>
<evidence type="ECO:0000259" key="24">
    <source>
        <dbReference type="PROSITE" id="PS50948"/>
    </source>
</evidence>
<keyword evidence="10 20" id="KW-1133">Transmembrane helix</keyword>
<evidence type="ECO:0000259" key="21">
    <source>
        <dbReference type="PROSITE" id="PS50011"/>
    </source>
</evidence>
<dbReference type="SUPFAM" id="SSF56112">
    <property type="entry name" value="Protein kinase-like (PK-like)"/>
    <property type="match status" value="1"/>
</dbReference>
<feature type="domain" description="Protein kinase" evidence="21">
    <location>
        <begin position="523"/>
        <end position="809"/>
    </location>
</feature>
<accession>A0ABC9ACE7</accession>
<keyword evidence="3 18" id="KW-0245">EGF-like domain</keyword>
<dbReference type="InterPro" id="IPR017441">
    <property type="entry name" value="Protein_kinase_ATP_BS"/>
</dbReference>
<dbReference type="InterPro" id="IPR024171">
    <property type="entry name" value="SRK-like_kinase"/>
</dbReference>
<dbReference type="FunFam" id="3.30.200.20:FF:000059">
    <property type="entry name" value="S-receptor-like serine/threonine-protein kinase"/>
    <property type="match status" value="1"/>
</dbReference>
<keyword evidence="13" id="KW-0675">Receptor</keyword>
<dbReference type="InterPro" id="IPR000742">
    <property type="entry name" value="EGF"/>
</dbReference>
<dbReference type="PROSITE" id="PS50927">
    <property type="entry name" value="BULB_LECTIN"/>
    <property type="match status" value="1"/>
</dbReference>
<evidence type="ECO:0000256" key="8">
    <source>
        <dbReference type="ARBA" id="ARBA00022777"/>
    </source>
</evidence>
<dbReference type="EC" id="2.7.11.1" evidence="17"/>
<evidence type="ECO:0000313" key="25">
    <source>
        <dbReference type="EMBL" id="CAL4974817.1"/>
    </source>
</evidence>
<dbReference type="SMART" id="SM00220">
    <property type="entry name" value="S_TKc"/>
    <property type="match status" value="1"/>
</dbReference>
<comment type="similarity">
    <text evidence="17">Belongs to the protein kinase superfamily. Ser/Thr protein kinase family.</text>
</comment>
<dbReference type="GO" id="GO:0004674">
    <property type="term" value="F:protein serine/threonine kinase activity"/>
    <property type="evidence" value="ECO:0007669"/>
    <property type="project" value="UniProtKB-KW"/>
</dbReference>
<dbReference type="Pfam" id="PF00024">
    <property type="entry name" value="PAN_1"/>
    <property type="match status" value="1"/>
</dbReference>
<keyword evidence="9 17" id="KW-0067">ATP-binding</keyword>
<evidence type="ECO:0000256" key="14">
    <source>
        <dbReference type="ARBA" id="ARBA00023180"/>
    </source>
</evidence>
<feature type="transmembrane region" description="Helical" evidence="20">
    <location>
        <begin position="467"/>
        <end position="489"/>
    </location>
</feature>
<evidence type="ECO:0000256" key="2">
    <source>
        <dbReference type="ARBA" id="ARBA00022527"/>
    </source>
</evidence>
<dbReference type="CDD" id="cd00053">
    <property type="entry name" value="EGF"/>
    <property type="match status" value="1"/>
</dbReference>
<keyword evidence="8 17" id="KW-0418">Kinase</keyword>
<evidence type="ECO:0000256" key="12">
    <source>
        <dbReference type="ARBA" id="ARBA00023157"/>
    </source>
</evidence>
<dbReference type="PROSITE" id="PS00107">
    <property type="entry name" value="PROTEIN_KINASE_ATP"/>
    <property type="match status" value="1"/>
</dbReference>
<comment type="catalytic activity">
    <reaction evidence="15 17">
        <text>L-threonyl-[protein] + ATP = O-phospho-L-threonyl-[protein] + ADP + H(+)</text>
        <dbReference type="Rhea" id="RHEA:46608"/>
        <dbReference type="Rhea" id="RHEA-COMP:11060"/>
        <dbReference type="Rhea" id="RHEA-COMP:11605"/>
        <dbReference type="ChEBI" id="CHEBI:15378"/>
        <dbReference type="ChEBI" id="CHEBI:30013"/>
        <dbReference type="ChEBI" id="CHEBI:30616"/>
        <dbReference type="ChEBI" id="CHEBI:61977"/>
        <dbReference type="ChEBI" id="CHEBI:456216"/>
        <dbReference type="EC" id="2.7.11.1"/>
    </reaction>
</comment>
<evidence type="ECO:0000256" key="18">
    <source>
        <dbReference type="PROSITE-ProRule" id="PRU00076"/>
    </source>
</evidence>
<comment type="caution">
    <text evidence="18">Lacks conserved residue(s) required for the propagation of feature annotation.</text>
</comment>
<evidence type="ECO:0000256" key="10">
    <source>
        <dbReference type="ARBA" id="ARBA00022989"/>
    </source>
</evidence>
<evidence type="ECO:0000256" key="13">
    <source>
        <dbReference type="ARBA" id="ARBA00023170"/>
    </source>
</evidence>
<dbReference type="PANTHER" id="PTHR47974:SF22">
    <property type="entry name" value="RECEPTOR-LIKE SERINE_THREONINE-PROTEIN KINASE"/>
    <property type="match status" value="1"/>
</dbReference>
<evidence type="ECO:0000256" key="16">
    <source>
        <dbReference type="ARBA" id="ARBA00048679"/>
    </source>
</evidence>
<keyword evidence="4 17" id="KW-0808">Transferase</keyword>
<evidence type="ECO:0000256" key="9">
    <source>
        <dbReference type="ARBA" id="ARBA00022840"/>
    </source>
</evidence>
<evidence type="ECO:0000256" key="20">
    <source>
        <dbReference type="SAM" id="Phobius"/>
    </source>
</evidence>
<keyword evidence="12" id="KW-1015">Disulfide bond</keyword>
<dbReference type="InterPro" id="IPR003609">
    <property type="entry name" value="Pan_app"/>
</dbReference>
<dbReference type="PIRSF" id="PIRSF000641">
    <property type="entry name" value="SRK"/>
    <property type="match status" value="1"/>
</dbReference>
<dbReference type="CDD" id="cd14066">
    <property type="entry name" value="STKc_IRAK"/>
    <property type="match status" value="1"/>
</dbReference>
<dbReference type="CDD" id="cd01098">
    <property type="entry name" value="PAN_AP_plant"/>
    <property type="match status" value="1"/>
</dbReference>
<feature type="domain" description="Apple" evidence="24">
    <location>
        <begin position="341"/>
        <end position="425"/>
    </location>
</feature>
<dbReference type="FunFam" id="2.90.10.10:FF:000015">
    <property type="entry name" value="Serine/threonine-protein kinase"/>
    <property type="match status" value="1"/>
</dbReference>
<dbReference type="InterPro" id="IPR000858">
    <property type="entry name" value="S_locus_glycoprot_dom"/>
</dbReference>
<dbReference type="InterPro" id="IPR001480">
    <property type="entry name" value="Bulb-type_lectin_dom"/>
</dbReference>
<evidence type="ECO:0000259" key="23">
    <source>
        <dbReference type="PROSITE" id="PS50927"/>
    </source>
</evidence>
<evidence type="ECO:0000256" key="3">
    <source>
        <dbReference type="ARBA" id="ARBA00022536"/>
    </source>
</evidence>
<keyword evidence="6" id="KW-0732">Signal</keyword>
<dbReference type="GO" id="GO:0051707">
    <property type="term" value="P:response to other organism"/>
    <property type="evidence" value="ECO:0007669"/>
    <property type="project" value="UniProtKB-ARBA"/>
</dbReference>
<keyword evidence="7 17" id="KW-0547">Nucleotide-binding</keyword>
<protein>
    <recommendedName>
        <fullName evidence="17">Receptor-like serine/threonine-protein kinase</fullName>
        <ecNumber evidence="17">2.7.11.1</ecNumber>
    </recommendedName>
</protein>
<dbReference type="Gene3D" id="2.90.10.10">
    <property type="entry name" value="Bulb-type lectin domain"/>
    <property type="match status" value="1"/>
</dbReference>
<dbReference type="Pfam" id="PF01453">
    <property type="entry name" value="B_lectin"/>
    <property type="match status" value="1"/>
</dbReference>
<keyword evidence="2 17" id="KW-0723">Serine/threonine-protein kinase</keyword>
<keyword evidence="26" id="KW-1185">Reference proteome</keyword>
<feature type="domain" description="EGF-like" evidence="22">
    <location>
        <begin position="291"/>
        <end position="327"/>
    </location>
</feature>
<comment type="subcellular location">
    <subcellularLocation>
        <location evidence="1">Membrane</location>
        <topology evidence="1">Single-pass type I membrane protein</topology>
    </subcellularLocation>
</comment>
<comment type="catalytic activity">
    <reaction evidence="16 17">
        <text>L-seryl-[protein] + ATP = O-phospho-L-seryl-[protein] + ADP + H(+)</text>
        <dbReference type="Rhea" id="RHEA:17989"/>
        <dbReference type="Rhea" id="RHEA-COMP:9863"/>
        <dbReference type="Rhea" id="RHEA-COMP:11604"/>
        <dbReference type="ChEBI" id="CHEBI:15378"/>
        <dbReference type="ChEBI" id="CHEBI:29999"/>
        <dbReference type="ChEBI" id="CHEBI:30616"/>
        <dbReference type="ChEBI" id="CHEBI:83421"/>
        <dbReference type="ChEBI" id="CHEBI:456216"/>
        <dbReference type="EC" id="2.7.11.1"/>
    </reaction>
</comment>
<keyword evidence="14" id="KW-0325">Glycoprotein</keyword>
<evidence type="ECO:0000256" key="4">
    <source>
        <dbReference type="ARBA" id="ARBA00022679"/>
    </source>
</evidence>
<evidence type="ECO:0000256" key="6">
    <source>
        <dbReference type="ARBA" id="ARBA00022729"/>
    </source>
</evidence>
<dbReference type="FunFam" id="1.10.510.10:FF:000302">
    <property type="entry name" value="Serine/threonine-protein kinase"/>
    <property type="match status" value="1"/>
</dbReference>
<evidence type="ECO:0000256" key="15">
    <source>
        <dbReference type="ARBA" id="ARBA00047899"/>
    </source>
</evidence>
<evidence type="ECO:0000256" key="5">
    <source>
        <dbReference type="ARBA" id="ARBA00022692"/>
    </source>
</evidence>
<dbReference type="FunFam" id="3.50.4.10:FF:000022">
    <property type="entry name" value="Serine/threonine-protein kinase"/>
    <property type="match status" value="1"/>
</dbReference>
<keyword evidence="5 20" id="KW-0812">Transmembrane</keyword>
<feature type="domain" description="Bulb-type lectin" evidence="23">
    <location>
        <begin position="39"/>
        <end position="167"/>
    </location>
</feature>
<dbReference type="InterPro" id="IPR036426">
    <property type="entry name" value="Bulb-type_lectin_dom_sf"/>
</dbReference>
<dbReference type="Proteomes" id="UP001497457">
    <property type="component" value="Chromosome 20rd"/>
</dbReference>
<dbReference type="Pfam" id="PF00069">
    <property type="entry name" value="Pkinase"/>
    <property type="match status" value="1"/>
</dbReference>
<evidence type="ECO:0000256" key="19">
    <source>
        <dbReference type="PROSITE-ProRule" id="PRU10141"/>
    </source>
</evidence>
<dbReference type="GO" id="GO:0016020">
    <property type="term" value="C:membrane"/>
    <property type="evidence" value="ECO:0007669"/>
    <property type="project" value="UniProtKB-SubCell"/>
</dbReference>
<name>A0ABC9ACE7_9POAL</name>
<dbReference type="GO" id="GO:0005524">
    <property type="term" value="F:ATP binding"/>
    <property type="evidence" value="ECO:0007669"/>
    <property type="project" value="UniProtKB-UniRule"/>
</dbReference>
<dbReference type="Pfam" id="PF00954">
    <property type="entry name" value="S_locus_glycop"/>
    <property type="match status" value="1"/>
</dbReference>